<dbReference type="InterPro" id="IPR036928">
    <property type="entry name" value="AS_sf"/>
</dbReference>
<proteinExistence type="inferred from homology"/>
<dbReference type="InterPro" id="IPR052739">
    <property type="entry name" value="FAAH2"/>
</dbReference>
<keyword evidence="5" id="KW-1185">Reference proteome</keyword>
<comment type="caution">
    <text evidence="4">The sequence shown here is derived from an EMBL/GenBank/DDBJ whole genome shotgun (WGS) entry which is preliminary data.</text>
</comment>
<dbReference type="PANTHER" id="PTHR43372:SF3">
    <property type="entry name" value="AT07710P-RELATED"/>
    <property type="match status" value="1"/>
</dbReference>
<accession>A0A811LRC5</accession>
<feature type="domain" description="Amidase" evidence="3">
    <location>
        <begin position="79"/>
        <end position="515"/>
    </location>
</feature>
<dbReference type="EMBL" id="CAJFDH010000006">
    <property type="protein sequence ID" value="CAD5229949.1"/>
    <property type="molecule type" value="Genomic_DNA"/>
</dbReference>
<sequence length="535" mass="59085">MYVKHDLNNNEEKEPLPVLAANKLDLSFLLLNSACGAIAKIASKCSERVVVLPSDDPLLNISAVEAVERIRNKRLKSFDLLQAYFKRIRDVNPYINAVTELFEYEALEKAKEVDDYVETIHGNPSEVERLKSDKPLFGIPISLKHVFDYKGHRNIGGLEYRRELPVASESSEHVKRILNAGGIPICYTNVPSGACFFESDNTVHGRCCNPFDTRCTPGGSSGGEGALIASQGSLIGIGTDLGGSIRVPAMLCGIYGHKPGRTIPDDTLVPSSVGNTIYDGFYSVGPLTRYAEDLALVSNVLFQEVLPQQIPEPTLKVLYSLANDEKPYLTMTNPVRATHEDAKSYISHLYGVPVQQFDLSKSLMEFVIMLKACAFEADNLANIHQHLMPDEHPISLFKEFAKSFVGASSISPITLPLLCSSRNRYPESLIQESCRQLHIVRDRVYKQLEGDALLVFPSIPDSHYFHLGYGILPSLNTILYNTLGLSAMAVPMGKDKDGYPLSVQLVGHPSSDQLLFSVAKKLEKQFGGWVQPTKI</sequence>
<feature type="active site" description="Charge relay system" evidence="2">
    <location>
        <position position="220"/>
    </location>
</feature>
<comment type="similarity">
    <text evidence="1">Belongs to the amidase family.</text>
</comment>
<feature type="active site" description="Charge relay system" evidence="2">
    <location>
        <position position="144"/>
    </location>
</feature>
<dbReference type="InterPro" id="IPR020556">
    <property type="entry name" value="Amidase_CS"/>
</dbReference>
<evidence type="ECO:0000256" key="1">
    <source>
        <dbReference type="ARBA" id="ARBA00009199"/>
    </source>
</evidence>
<evidence type="ECO:0000313" key="5">
    <source>
        <dbReference type="Proteomes" id="UP000614601"/>
    </source>
</evidence>
<dbReference type="PIRSF" id="PIRSF001221">
    <property type="entry name" value="Amidase_fungi"/>
    <property type="match status" value="1"/>
</dbReference>
<dbReference type="Proteomes" id="UP000614601">
    <property type="component" value="Unassembled WGS sequence"/>
</dbReference>
<dbReference type="SUPFAM" id="SSF75304">
    <property type="entry name" value="Amidase signature (AS) enzymes"/>
    <property type="match status" value="1"/>
</dbReference>
<evidence type="ECO:0000256" key="2">
    <source>
        <dbReference type="PIRSR" id="PIRSR001221-1"/>
    </source>
</evidence>
<evidence type="ECO:0000259" key="3">
    <source>
        <dbReference type="Pfam" id="PF01425"/>
    </source>
</evidence>
<gene>
    <name evidence="4" type="ORF">BOKJ2_LOCUS13891</name>
</gene>
<dbReference type="AlphaFoldDB" id="A0A811LRC5"/>
<dbReference type="EMBL" id="CAJFCW020000006">
    <property type="protein sequence ID" value="CAG9127336.1"/>
    <property type="molecule type" value="Genomic_DNA"/>
</dbReference>
<evidence type="ECO:0000313" key="4">
    <source>
        <dbReference type="EMBL" id="CAD5229949.1"/>
    </source>
</evidence>
<dbReference type="PANTHER" id="PTHR43372">
    <property type="entry name" value="FATTY-ACID AMIDE HYDROLASE"/>
    <property type="match status" value="1"/>
</dbReference>
<name>A0A811LRC5_9BILA</name>
<dbReference type="Pfam" id="PF01425">
    <property type="entry name" value="Amidase"/>
    <property type="match status" value="1"/>
</dbReference>
<dbReference type="Proteomes" id="UP000783686">
    <property type="component" value="Unassembled WGS sequence"/>
</dbReference>
<dbReference type="OrthoDB" id="6428749at2759"/>
<dbReference type="Gene3D" id="3.90.1300.10">
    <property type="entry name" value="Amidase signature (AS) domain"/>
    <property type="match status" value="1"/>
</dbReference>
<feature type="active site" description="Acyl-ester intermediate" evidence="2">
    <location>
        <position position="244"/>
    </location>
</feature>
<protein>
    <recommendedName>
        <fullName evidence="3">Amidase domain-containing protein</fullName>
    </recommendedName>
</protein>
<reference evidence="4" key="1">
    <citation type="submission" date="2020-09" db="EMBL/GenBank/DDBJ databases">
        <authorList>
            <person name="Kikuchi T."/>
        </authorList>
    </citation>
    <scope>NUCLEOTIDE SEQUENCE</scope>
    <source>
        <strain evidence="4">SH1</strain>
    </source>
</reference>
<dbReference type="InterPro" id="IPR023631">
    <property type="entry name" value="Amidase_dom"/>
</dbReference>
<organism evidence="4 5">
    <name type="scientific">Bursaphelenchus okinawaensis</name>
    <dbReference type="NCBI Taxonomy" id="465554"/>
    <lineage>
        <taxon>Eukaryota</taxon>
        <taxon>Metazoa</taxon>
        <taxon>Ecdysozoa</taxon>
        <taxon>Nematoda</taxon>
        <taxon>Chromadorea</taxon>
        <taxon>Rhabditida</taxon>
        <taxon>Tylenchina</taxon>
        <taxon>Tylenchomorpha</taxon>
        <taxon>Aphelenchoidea</taxon>
        <taxon>Aphelenchoididae</taxon>
        <taxon>Bursaphelenchus</taxon>
    </lineage>
</organism>
<dbReference type="GO" id="GO:0012505">
    <property type="term" value="C:endomembrane system"/>
    <property type="evidence" value="ECO:0007669"/>
    <property type="project" value="TreeGrafter"/>
</dbReference>
<dbReference type="PROSITE" id="PS00571">
    <property type="entry name" value="AMIDASES"/>
    <property type="match status" value="1"/>
</dbReference>